<dbReference type="PATRIC" id="fig|1459.3.peg.4104"/>
<dbReference type="Pfam" id="PF00797">
    <property type="entry name" value="Acetyltransf_2"/>
    <property type="match status" value="1"/>
</dbReference>
<dbReference type="InterPro" id="IPR038765">
    <property type="entry name" value="Papain-like_cys_pep_sf"/>
</dbReference>
<dbReference type="EMBL" id="LGUF01000007">
    <property type="protein sequence ID" value="KON88623.1"/>
    <property type="molecule type" value="Genomic_DNA"/>
</dbReference>
<sequence>MDAQKYLKRIDISAVQNLDLEYLTILQNSHMHKIPFENLDVTRKIPIGLNADAFFEKILVKGRGGFCYELNGLFQNLLSDLGYHSHLISCTVKKPDGWVREDSHAAILVTLNEINYLVDVGFGDSVRQPLPLTGEKKTDVSGTYRIKKFSMGVYDLQRLDGREWKILYRFSDNPKKLDDFHDACLFNQTSPDSHFTHGDLATIATKNGRITLSGMTGTRSENGEKEKFELNEEEKREFLREQFNIEL</sequence>
<comment type="caution">
    <text evidence="3">The sequence shown here is derived from an EMBL/GenBank/DDBJ whole genome shotgun (WGS) entry which is preliminary data.</text>
</comment>
<evidence type="ECO:0000313" key="3">
    <source>
        <dbReference type="EMBL" id="KON88623.1"/>
    </source>
</evidence>
<evidence type="ECO:0000256" key="2">
    <source>
        <dbReference type="RuleBase" id="RU003452"/>
    </source>
</evidence>
<reference evidence="4" key="1">
    <citation type="submission" date="2015-07" db="EMBL/GenBank/DDBJ databases">
        <title>Fjat-10036 dsm4.</title>
        <authorList>
            <person name="Liu B."/>
            <person name="Wang J."/>
            <person name="Zhu Y."/>
            <person name="Liu G."/>
            <person name="Chen Q."/>
            <person name="Chen Z."/>
            <person name="Lan J."/>
            <person name="Che J."/>
            <person name="Ge C."/>
            <person name="Shi H."/>
            <person name="Pan Z."/>
            <person name="Liu X."/>
        </authorList>
    </citation>
    <scope>NUCLEOTIDE SEQUENCE [LARGE SCALE GENOMIC DNA]</scope>
    <source>
        <strain evidence="4">DSM 4</strain>
    </source>
</reference>
<dbReference type="Gene3D" id="3.30.2140.20">
    <property type="match status" value="1"/>
</dbReference>
<dbReference type="InterPro" id="IPR001447">
    <property type="entry name" value="Arylamine_N-AcTrfase"/>
</dbReference>
<dbReference type="GO" id="GO:0016407">
    <property type="term" value="F:acetyltransferase activity"/>
    <property type="evidence" value="ECO:0007669"/>
    <property type="project" value="InterPro"/>
</dbReference>
<dbReference type="OrthoDB" id="7181050at2"/>
<dbReference type="AlphaFoldDB" id="A0A0M0GFS9"/>
<dbReference type="InterPro" id="IPR053710">
    <property type="entry name" value="Arylamine_NAT_domain_sf"/>
</dbReference>
<name>A0A0M0GFS9_SPOGL</name>
<comment type="similarity">
    <text evidence="1 2">Belongs to the arylamine N-acetyltransferase family.</text>
</comment>
<dbReference type="PRINTS" id="PR01543">
    <property type="entry name" value="ANATRNSFRASE"/>
</dbReference>
<accession>A0A0M0GFS9</accession>
<dbReference type="PANTHER" id="PTHR11786">
    <property type="entry name" value="N-HYDROXYARYLAMINE O-ACETYLTRANSFERASE"/>
    <property type="match status" value="1"/>
</dbReference>
<dbReference type="PANTHER" id="PTHR11786:SF0">
    <property type="entry name" value="ARYLAMINE N-ACETYLTRANSFERASE 4-RELATED"/>
    <property type="match status" value="1"/>
</dbReference>
<protein>
    <submittedName>
        <fullName evidence="3">Arylamine N-acetyltransferase</fullName>
    </submittedName>
</protein>
<proteinExistence type="inferred from homology"/>
<dbReference type="RefSeq" id="WP_053436000.1">
    <property type="nucleotide sequence ID" value="NZ_LGUF01000007.1"/>
</dbReference>
<dbReference type="SUPFAM" id="SSF54001">
    <property type="entry name" value="Cysteine proteinases"/>
    <property type="match status" value="1"/>
</dbReference>
<gene>
    <name evidence="3" type="ORF">AF332_18640</name>
</gene>
<organism evidence="3 4">
    <name type="scientific">Sporosarcina globispora</name>
    <name type="common">Bacillus globisporus</name>
    <dbReference type="NCBI Taxonomy" id="1459"/>
    <lineage>
        <taxon>Bacteria</taxon>
        <taxon>Bacillati</taxon>
        <taxon>Bacillota</taxon>
        <taxon>Bacilli</taxon>
        <taxon>Bacillales</taxon>
        <taxon>Caryophanaceae</taxon>
        <taxon>Sporosarcina</taxon>
    </lineage>
</organism>
<dbReference type="Proteomes" id="UP000037109">
    <property type="component" value="Unassembled WGS sequence"/>
</dbReference>
<keyword evidence="3" id="KW-0808">Transferase</keyword>
<keyword evidence="4" id="KW-1185">Reference proteome</keyword>
<evidence type="ECO:0000256" key="1">
    <source>
        <dbReference type="ARBA" id="ARBA00006547"/>
    </source>
</evidence>
<evidence type="ECO:0000313" key="4">
    <source>
        <dbReference type="Proteomes" id="UP000037109"/>
    </source>
</evidence>